<accession>A0A7Z0QLW0</accession>
<reference evidence="1" key="2">
    <citation type="submission" date="2020-06" db="EMBL/GenBank/DDBJ databases">
        <title>Whole Genome Sequence of Bradyrhizobium sp. Strain 323S2.</title>
        <authorList>
            <person name="Bromfield E.S.P."/>
        </authorList>
    </citation>
    <scope>NUCLEOTIDE SEQUENCE [LARGE SCALE GENOMIC DNA]</scope>
    <source>
        <strain evidence="1">323S2</strain>
    </source>
</reference>
<dbReference type="RefSeq" id="WP_166342342.1">
    <property type="nucleotide sequence ID" value="NZ_CP088280.1"/>
</dbReference>
<evidence type="ECO:0000313" key="2">
    <source>
        <dbReference type="EMBL" id="UGX97139.1"/>
    </source>
</evidence>
<gene>
    <name evidence="2" type="ORF">G6321_00019205</name>
    <name evidence="1" type="ORF">G6321_48995</name>
</gene>
<reference evidence="2 3" key="1">
    <citation type="journal article" date="2017" name="Syst. Appl. Microbiol.">
        <title>Soybeans inoculated with root zone soils of Canadian native legumes harbour diverse and novel Bradyrhizobium spp. that possess agricultural potential.</title>
        <authorList>
            <person name="Bromfield E.S.P."/>
            <person name="Cloutier S."/>
            <person name="Tambong J.T."/>
            <person name="Tran Thi T.V."/>
        </authorList>
    </citation>
    <scope>NUCLEOTIDE SEQUENCE [LARGE SCALE GENOMIC DNA]</scope>
    <source>
        <strain evidence="2 3">323S2</strain>
    </source>
</reference>
<evidence type="ECO:0000313" key="1">
    <source>
        <dbReference type="EMBL" id="NYY96073.1"/>
    </source>
</evidence>
<protein>
    <submittedName>
        <fullName evidence="1">Uncharacterized protein</fullName>
    </submittedName>
</protein>
<evidence type="ECO:0000313" key="3">
    <source>
        <dbReference type="Proteomes" id="UP000564836"/>
    </source>
</evidence>
<proteinExistence type="predicted"/>
<name>A0A7Z0QLW0_9BRAD</name>
<dbReference type="EMBL" id="CP088280">
    <property type="protein sequence ID" value="UGX97139.1"/>
    <property type="molecule type" value="Genomic_DNA"/>
</dbReference>
<organism evidence="1">
    <name type="scientific">Bradyrhizobium barranii subsp. barranii</name>
    <dbReference type="NCBI Taxonomy" id="2823807"/>
    <lineage>
        <taxon>Bacteria</taxon>
        <taxon>Pseudomonadati</taxon>
        <taxon>Pseudomonadota</taxon>
        <taxon>Alphaproteobacteria</taxon>
        <taxon>Hyphomicrobiales</taxon>
        <taxon>Nitrobacteraceae</taxon>
        <taxon>Bradyrhizobium</taxon>
        <taxon>Bradyrhizobium barranii</taxon>
    </lineage>
</organism>
<sequence length="232" mass="25485">MTDAELIAGLDKLKAMMTSVATGGPQIQRVESSFIALFDQVEAELRARGVATIPPYRSLWDWYGRWSQGDLPTYQSRREFINDGFAPILKQVRDKPGTHYEPTGWARVDRTVAEMRTRLAAAKTEEQFQAVGLLGRELLISAAQEVFDPATHPTLDGTTASPTDAKRMLDAYIAVELGGGVNEFVRKHAKAALDLAVQLQHRRTASFRDAAICVEATTSVVSLIAIIAGLRD</sequence>
<dbReference type="EMBL" id="JACBFH010000001">
    <property type="protein sequence ID" value="NYY96073.1"/>
    <property type="molecule type" value="Genomic_DNA"/>
</dbReference>
<reference evidence="2 3" key="3">
    <citation type="journal article" date="2022" name="Int. J. Syst. Evol. Microbiol.">
        <title>Strains of Bradyrhizobium barranii sp. nov. associated with legumes native to Canada are symbionts of soybeans and belong to different subspecies (subsp. barranii subsp. nov. and subsp. apii subsp. nov.) and symbiovars (sv. glycinearum and sv. septentrionale).</title>
        <authorList>
            <person name="Bromfield E.S.P."/>
            <person name="Cloutier S."/>
            <person name="Wasai-Hara S."/>
            <person name="Minamisawa K."/>
        </authorList>
    </citation>
    <scope>NUCLEOTIDE SEQUENCE [LARGE SCALE GENOMIC DNA]</scope>
    <source>
        <strain evidence="2 3">323S2</strain>
    </source>
</reference>
<dbReference type="Proteomes" id="UP000564836">
    <property type="component" value="Chromosome"/>
</dbReference>
<dbReference type="AlphaFoldDB" id="A0A7Z0QLW0"/>